<gene>
    <name evidence="3" type="ORF">DV711_02130</name>
</gene>
<dbReference type="OrthoDB" id="6025648at2"/>
<dbReference type="GO" id="GO:0005509">
    <property type="term" value="F:calcium ion binding"/>
    <property type="evidence" value="ECO:0007669"/>
    <property type="project" value="InterPro"/>
</dbReference>
<feature type="chain" id="PRO_5017019207" evidence="1">
    <location>
        <begin position="21"/>
        <end position="72"/>
    </location>
</feature>
<feature type="signal peptide" evidence="1">
    <location>
        <begin position="1"/>
        <end position="20"/>
    </location>
</feature>
<dbReference type="InterPro" id="IPR002048">
    <property type="entry name" value="EF_hand_dom"/>
</dbReference>
<dbReference type="InterPro" id="IPR018247">
    <property type="entry name" value="EF_Hand_1_Ca_BS"/>
</dbReference>
<evidence type="ECO:0000313" key="3">
    <source>
        <dbReference type="EMBL" id="RDE24409.1"/>
    </source>
</evidence>
<name>A0A369WTM7_9GAMM</name>
<dbReference type="RefSeq" id="WP_114693996.1">
    <property type="nucleotide sequence ID" value="NZ_QQOH01000001.1"/>
</dbReference>
<feature type="domain" description="EF-hand" evidence="2">
    <location>
        <begin position="26"/>
        <end position="41"/>
    </location>
</feature>
<keyword evidence="4" id="KW-1185">Reference proteome</keyword>
<dbReference type="PROSITE" id="PS00018">
    <property type="entry name" value="EF_HAND_1"/>
    <property type="match status" value="1"/>
</dbReference>
<dbReference type="InterPro" id="IPR011992">
    <property type="entry name" value="EF-hand-dom_pair"/>
</dbReference>
<dbReference type="Gene3D" id="1.10.238.10">
    <property type="entry name" value="EF-hand"/>
    <property type="match status" value="1"/>
</dbReference>
<protein>
    <submittedName>
        <fullName evidence="3">EF-hand domain-containing protein</fullName>
    </submittedName>
</protein>
<proteinExistence type="predicted"/>
<sequence>MKIKTLCAIAFATTSLAAYAAEKPEFTTVDADADGFISAEEAATVPGLSEVFVQSDMDKDGKLSEAEYSEIS</sequence>
<dbReference type="EMBL" id="QQOH01000001">
    <property type="protein sequence ID" value="RDE24409.1"/>
    <property type="molecule type" value="Genomic_DNA"/>
</dbReference>
<dbReference type="Pfam" id="PF13202">
    <property type="entry name" value="EF-hand_5"/>
    <property type="match status" value="2"/>
</dbReference>
<keyword evidence="1" id="KW-0732">Signal</keyword>
<evidence type="ECO:0000313" key="4">
    <source>
        <dbReference type="Proteomes" id="UP000253769"/>
    </source>
</evidence>
<dbReference type="Proteomes" id="UP000253769">
    <property type="component" value="Unassembled WGS sequence"/>
</dbReference>
<feature type="domain" description="EF-hand" evidence="2">
    <location>
        <begin position="51"/>
        <end position="70"/>
    </location>
</feature>
<dbReference type="SUPFAM" id="SSF47473">
    <property type="entry name" value="EF-hand"/>
    <property type="match status" value="1"/>
</dbReference>
<accession>A0A369WTM7</accession>
<dbReference type="AlphaFoldDB" id="A0A369WTM7"/>
<organism evidence="3 4">
    <name type="scientific">Motiliproteus coralliicola</name>
    <dbReference type="NCBI Taxonomy" id="2283196"/>
    <lineage>
        <taxon>Bacteria</taxon>
        <taxon>Pseudomonadati</taxon>
        <taxon>Pseudomonadota</taxon>
        <taxon>Gammaproteobacteria</taxon>
        <taxon>Oceanospirillales</taxon>
        <taxon>Oceanospirillaceae</taxon>
        <taxon>Motiliproteus</taxon>
    </lineage>
</organism>
<evidence type="ECO:0000259" key="2">
    <source>
        <dbReference type="Pfam" id="PF13202"/>
    </source>
</evidence>
<evidence type="ECO:0000256" key="1">
    <source>
        <dbReference type="SAM" id="SignalP"/>
    </source>
</evidence>
<reference evidence="3 4" key="1">
    <citation type="submission" date="2018-07" db="EMBL/GenBank/DDBJ databases">
        <title>Motiliproteus coralliicola sp. nov., a bacterium isolated from Coral.</title>
        <authorList>
            <person name="Wang G."/>
        </authorList>
    </citation>
    <scope>NUCLEOTIDE SEQUENCE [LARGE SCALE GENOMIC DNA]</scope>
    <source>
        <strain evidence="3 4">C34</strain>
    </source>
</reference>
<comment type="caution">
    <text evidence="3">The sequence shown here is derived from an EMBL/GenBank/DDBJ whole genome shotgun (WGS) entry which is preliminary data.</text>
</comment>